<dbReference type="Proteomes" id="UP000321947">
    <property type="component" value="Unassembled WGS sequence"/>
</dbReference>
<sequence>MGEVREKTLRELAEPDEDQRPLYIVIPPTPQPFELKLGLIHLLPIFKKEVLQRTHTNILRIFIWNTVDAAAGGTLANKTLATEARELISRITKLWE</sequence>
<name>A0A5D3CJQ8_CUCMM</name>
<evidence type="ECO:0000313" key="2">
    <source>
        <dbReference type="EMBL" id="TYK12133.1"/>
    </source>
</evidence>
<dbReference type="EMBL" id="SSTD01010321">
    <property type="protein sequence ID" value="TYK12133.1"/>
    <property type="molecule type" value="Genomic_DNA"/>
</dbReference>
<gene>
    <name evidence="2" type="ORF">E5676_scaffold106G00700</name>
    <name evidence="1" type="ORF">E6C27_scaffold76G00940</name>
</gene>
<reference evidence="3 4" key="1">
    <citation type="submission" date="2019-08" db="EMBL/GenBank/DDBJ databases">
        <title>Draft genome sequences of two oriental melons (Cucumis melo L. var makuwa).</title>
        <authorList>
            <person name="Kwon S.-Y."/>
        </authorList>
    </citation>
    <scope>NUCLEOTIDE SEQUENCE [LARGE SCALE GENOMIC DNA]</scope>
    <source>
        <strain evidence="4">cv. Chang Bougi</strain>
        <strain evidence="3">cv. SW 3</strain>
        <tissue evidence="2">Leaf</tissue>
    </source>
</reference>
<dbReference type="Proteomes" id="UP000321393">
    <property type="component" value="Unassembled WGS sequence"/>
</dbReference>
<organism evidence="2 4">
    <name type="scientific">Cucumis melo var. makuwa</name>
    <name type="common">Oriental melon</name>
    <dbReference type="NCBI Taxonomy" id="1194695"/>
    <lineage>
        <taxon>Eukaryota</taxon>
        <taxon>Viridiplantae</taxon>
        <taxon>Streptophyta</taxon>
        <taxon>Embryophyta</taxon>
        <taxon>Tracheophyta</taxon>
        <taxon>Spermatophyta</taxon>
        <taxon>Magnoliopsida</taxon>
        <taxon>eudicotyledons</taxon>
        <taxon>Gunneridae</taxon>
        <taxon>Pentapetalae</taxon>
        <taxon>rosids</taxon>
        <taxon>fabids</taxon>
        <taxon>Cucurbitales</taxon>
        <taxon>Cucurbitaceae</taxon>
        <taxon>Benincaseae</taxon>
        <taxon>Cucumis</taxon>
    </lineage>
</organism>
<dbReference type="EMBL" id="SSTE01012063">
    <property type="protein sequence ID" value="KAA0049745.1"/>
    <property type="molecule type" value="Genomic_DNA"/>
</dbReference>
<evidence type="ECO:0000313" key="3">
    <source>
        <dbReference type="Proteomes" id="UP000321393"/>
    </source>
</evidence>
<accession>A0A5D3CJQ8</accession>
<evidence type="ECO:0000313" key="4">
    <source>
        <dbReference type="Proteomes" id="UP000321947"/>
    </source>
</evidence>
<proteinExistence type="predicted"/>
<comment type="caution">
    <text evidence="2">The sequence shown here is derived from an EMBL/GenBank/DDBJ whole genome shotgun (WGS) entry which is preliminary data.</text>
</comment>
<dbReference type="AlphaFoldDB" id="A0A5D3CJQ8"/>
<protein>
    <submittedName>
        <fullName evidence="2">Copia protein</fullName>
    </submittedName>
</protein>
<evidence type="ECO:0000313" key="1">
    <source>
        <dbReference type="EMBL" id="KAA0049745.1"/>
    </source>
</evidence>
<dbReference type="OrthoDB" id="1422241at2759"/>